<keyword evidence="2" id="KW-1185">Reference proteome</keyword>
<evidence type="ECO:0000313" key="1">
    <source>
        <dbReference type="EMBL" id="RYO83043.1"/>
    </source>
</evidence>
<gene>
    <name evidence="1" type="ORF">DL762_006319</name>
</gene>
<comment type="caution">
    <text evidence="1">The sequence shown here is derived from an EMBL/GenBank/DDBJ whole genome shotgun (WGS) entry which is preliminary data.</text>
</comment>
<evidence type="ECO:0000313" key="2">
    <source>
        <dbReference type="Proteomes" id="UP000294003"/>
    </source>
</evidence>
<sequence length="148" mass="17377">MLHEEEWRIDKPENHIFYGSWQQGAEVPICLLRKYVYLLASQLFAAGVVQEDMYFVTAMRVTLETQNPDSDLRGYLAAAAEWILSSGETLRNSIENRKTTLDGSDNRERWNWWRDRFQDLTKDMQGARPYDAARMMKKFEEIVDFAGD</sequence>
<dbReference type="InterPro" id="IPR022085">
    <property type="entry name" value="OpdG"/>
</dbReference>
<organism evidence="1 2">
    <name type="scientific">Monosporascus cannonballus</name>
    <dbReference type="NCBI Taxonomy" id="155416"/>
    <lineage>
        <taxon>Eukaryota</taxon>
        <taxon>Fungi</taxon>
        <taxon>Dikarya</taxon>
        <taxon>Ascomycota</taxon>
        <taxon>Pezizomycotina</taxon>
        <taxon>Sordariomycetes</taxon>
        <taxon>Xylariomycetidae</taxon>
        <taxon>Xylariales</taxon>
        <taxon>Xylariales incertae sedis</taxon>
        <taxon>Monosporascus</taxon>
    </lineage>
</organism>
<accession>A0ABY0H2U8</accession>
<dbReference type="Proteomes" id="UP000294003">
    <property type="component" value="Unassembled WGS sequence"/>
</dbReference>
<reference evidence="1 2" key="1">
    <citation type="submission" date="2018-06" db="EMBL/GenBank/DDBJ databases">
        <title>Complete Genomes of Monosporascus.</title>
        <authorList>
            <person name="Robinson A.J."/>
            <person name="Natvig D.O."/>
        </authorList>
    </citation>
    <scope>NUCLEOTIDE SEQUENCE [LARGE SCALE GENOMIC DNA]</scope>
    <source>
        <strain evidence="1 2">CBS 609.92</strain>
    </source>
</reference>
<proteinExistence type="predicted"/>
<dbReference type="EMBL" id="QJNS01000198">
    <property type="protein sequence ID" value="RYO83043.1"/>
    <property type="molecule type" value="Genomic_DNA"/>
</dbReference>
<dbReference type="Pfam" id="PF12311">
    <property type="entry name" value="DUF3632"/>
    <property type="match status" value="1"/>
</dbReference>
<name>A0ABY0H2U8_9PEZI</name>
<protein>
    <submittedName>
        <fullName evidence="1">Uncharacterized protein</fullName>
    </submittedName>
</protein>